<feature type="domain" description="DUF4328" evidence="2">
    <location>
        <begin position="142"/>
        <end position="293"/>
    </location>
</feature>
<evidence type="ECO:0000256" key="1">
    <source>
        <dbReference type="SAM" id="Phobius"/>
    </source>
</evidence>
<name>A0ABV5XR91_9NOCA</name>
<dbReference type="Pfam" id="PF14219">
    <property type="entry name" value="DUF4328"/>
    <property type="match status" value="1"/>
</dbReference>
<feature type="transmembrane region" description="Helical" evidence="1">
    <location>
        <begin position="157"/>
        <end position="181"/>
    </location>
</feature>
<reference evidence="3 4" key="1">
    <citation type="submission" date="2024-09" db="EMBL/GenBank/DDBJ databases">
        <authorList>
            <person name="Sun Q."/>
            <person name="Mori K."/>
        </authorList>
    </citation>
    <scope>NUCLEOTIDE SEQUENCE [LARGE SCALE GENOMIC DNA]</scope>
    <source>
        <strain evidence="3 4">JCM 11411</strain>
    </source>
</reference>
<feature type="transmembrane region" description="Helical" evidence="1">
    <location>
        <begin position="113"/>
        <end position="137"/>
    </location>
</feature>
<feature type="transmembrane region" description="Helical" evidence="1">
    <location>
        <begin position="236"/>
        <end position="254"/>
    </location>
</feature>
<proteinExistence type="predicted"/>
<dbReference type="EMBL" id="JBHMAS010000085">
    <property type="protein sequence ID" value="MFB9784142.1"/>
    <property type="molecule type" value="Genomic_DNA"/>
</dbReference>
<organism evidence="3 4">
    <name type="scientific">Rhodococcus baikonurensis</name>
    <dbReference type="NCBI Taxonomy" id="172041"/>
    <lineage>
        <taxon>Bacteria</taxon>
        <taxon>Bacillati</taxon>
        <taxon>Actinomycetota</taxon>
        <taxon>Actinomycetes</taxon>
        <taxon>Mycobacteriales</taxon>
        <taxon>Nocardiaceae</taxon>
        <taxon>Rhodococcus</taxon>
        <taxon>Rhodococcus erythropolis group</taxon>
    </lineage>
</organism>
<evidence type="ECO:0000313" key="3">
    <source>
        <dbReference type="EMBL" id="MFB9784142.1"/>
    </source>
</evidence>
<keyword evidence="1" id="KW-0812">Transmembrane</keyword>
<dbReference type="Proteomes" id="UP001589587">
    <property type="component" value="Unassembled WGS sequence"/>
</dbReference>
<protein>
    <submittedName>
        <fullName evidence="3">DUF4328 domain-containing protein</fullName>
    </submittedName>
</protein>
<accession>A0ABV5XR91</accession>
<dbReference type="InterPro" id="IPR025565">
    <property type="entry name" value="DUF4328"/>
</dbReference>
<dbReference type="RefSeq" id="WP_378376615.1">
    <property type="nucleotide sequence ID" value="NZ_JBHMAS010000085.1"/>
</dbReference>
<sequence length="334" mass="36991">MSVVQVCARCAARWPVIGGPTQRNGVGGPTQWCPRCSGVLLIPTRTEIYQPPNRRGFRWIARSPSDPRGVGDAPVRRNLATPRYDAVPQWGLHDVVDTAPVPPSRADRMADRVGPLLTLATIFYGLAVFAELGRYAILVRNRTTLIPQWLLTVSDAAVYFTQLGGLLISVFAAIAAVCWLLRRRREHFAGARESDPRTASEVVVGCAVPILNLVMPAVYVLELVRRDPRGTLLVKIWWGFWGFSALLLVVNAYWRSRPGIQAMADGVLLNAFIALVAAVTAALTLVVIRRIERKSWRGEPESETRWVPVPRSVLEEKSVLDEKSVLEEKETAAL</sequence>
<gene>
    <name evidence="3" type="ORF">ACFFQ6_31045</name>
</gene>
<keyword evidence="1" id="KW-1133">Transmembrane helix</keyword>
<evidence type="ECO:0000313" key="4">
    <source>
        <dbReference type="Proteomes" id="UP001589587"/>
    </source>
</evidence>
<comment type="caution">
    <text evidence="3">The sequence shown here is derived from an EMBL/GenBank/DDBJ whole genome shotgun (WGS) entry which is preliminary data.</text>
</comment>
<feature type="transmembrane region" description="Helical" evidence="1">
    <location>
        <begin position="202"/>
        <end position="224"/>
    </location>
</feature>
<keyword evidence="4" id="KW-1185">Reference proteome</keyword>
<evidence type="ECO:0000259" key="2">
    <source>
        <dbReference type="Pfam" id="PF14219"/>
    </source>
</evidence>
<keyword evidence="1" id="KW-0472">Membrane</keyword>
<feature type="transmembrane region" description="Helical" evidence="1">
    <location>
        <begin position="266"/>
        <end position="288"/>
    </location>
</feature>